<dbReference type="EnsemblMetazoa" id="XM_014397895.2">
    <property type="protein sequence ID" value="XP_014253381.1"/>
    <property type="gene ID" value="LOC106668794"/>
</dbReference>
<evidence type="ECO:0000313" key="2">
    <source>
        <dbReference type="Proteomes" id="UP000494040"/>
    </source>
</evidence>
<evidence type="ECO:0000313" key="1">
    <source>
        <dbReference type="EnsemblMetazoa" id="XP_014253381.1"/>
    </source>
</evidence>
<dbReference type="AlphaFoldDB" id="A0A8I6S032"/>
<protein>
    <submittedName>
        <fullName evidence="1">Uncharacterized protein</fullName>
    </submittedName>
</protein>
<keyword evidence="2" id="KW-1185">Reference proteome</keyword>
<dbReference type="Proteomes" id="UP000494040">
    <property type="component" value="Unassembled WGS sequence"/>
</dbReference>
<sequence>MSKVHGVEYINWSGKQVARRETGPNCRCPKKCFEHFTVTEMNDFVDKMNAFKNKDQQDLFLQQQIEKADKKSSRPRKEVPKARSCNFRFGRRQDLYYLRRTRHQTQAYFTTLRCCEKKCVCRTYYAPAQS</sequence>
<proteinExistence type="predicted"/>
<reference evidence="1" key="1">
    <citation type="submission" date="2022-01" db="UniProtKB">
        <authorList>
            <consortium name="EnsemblMetazoa"/>
        </authorList>
    </citation>
    <scope>IDENTIFICATION</scope>
</reference>
<dbReference type="RefSeq" id="XP_014253381.1">
    <property type="nucleotide sequence ID" value="XM_014397895.2"/>
</dbReference>
<dbReference type="OrthoDB" id="7475343at2759"/>
<dbReference type="KEGG" id="clec:106668794"/>
<accession>A0A8I6S032</accession>
<organism evidence="1 2">
    <name type="scientific">Cimex lectularius</name>
    <name type="common">Bed bug</name>
    <name type="synonym">Acanthia lectularia</name>
    <dbReference type="NCBI Taxonomy" id="79782"/>
    <lineage>
        <taxon>Eukaryota</taxon>
        <taxon>Metazoa</taxon>
        <taxon>Ecdysozoa</taxon>
        <taxon>Arthropoda</taxon>
        <taxon>Hexapoda</taxon>
        <taxon>Insecta</taxon>
        <taxon>Pterygota</taxon>
        <taxon>Neoptera</taxon>
        <taxon>Paraneoptera</taxon>
        <taxon>Hemiptera</taxon>
        <taxon>Heteroptera</taxon>
        <taxon>Panheteroptera</taxon>
        <taxon>Cimicomorpha</taxon>
        <taxon>Cimicidae</taxon>
        <taxon>Cimex</taxon>
    </lineage>
</organism>
<name>A0A8I6S032_CIMLE</name>
<dbReference type="GeneID" id="106668794"/>